<keyword evidence="3" id="KW-0804">Transcription</keyword>
<evidence type="ECO:0000313" key="6">
    <source>
        <dbReference type="Proteomes" id="UP001596505"/>
    </source>
</evidence>
<organism evidence="5 6">
    <name type="scientific">Scopulibacillus cellulosilyticus</name>
    <dbReference type="NCBI Taxonomy" id="2665665"/>
    <lineage>
        <taxon>Bacteria</taxon>
        <taxon>Bacillati</taxon>
        <taxon>Bacillota</taxon>
        <taxon>Bacilli</taxon>
        <taxon>Bacillales</taxon>
        <taxon>Sporolactobacillaceae</taxon>
        <taxon>Scopulibacillus</taxon>
    </lineage>
</organism>
<feature type="domain" description="HTH marR-type" evidence="4">
    <location>
        <begin position="1"/>
        <end position="138"/>
    </location>
</feature>
<evidence type="ECO:0000256" key="3">
    <source>
        <dbReference type="ARBA" id="ARBA00023163"/>
    </source>
</evidence>
<keyword evidence="1" id="KW-0805">Transcription regulation</keyword>
<dbReference type="PANTHER" id="PTHR42756">
    <property type="entry name" value="TRANSCRIPTIONAL REGULATOR, MARR"/>
    <property type="match status" value="1"/>
</dbReference>
<dbReference type="InterPro" id="IPR036388">
    <property type="entry name" value="WH-like_DNA-bd_sf"/>
</dbReference>
<evidence type="ECO:0000256" key="2">
    <source>
        <dbReference type="ARBA" id="ARBA00023125"/>
    </source>
</evidence>
<dbReference type="InterPro" id="IPR036390">
    <property type="entry name" value="WH_DNA-bd_sf"/>
</dbReference>
<keyword evidence="6" id="KW-1185">Reference proteome</keyword>
<proteinExistence type="predicted"/>
<gene>
    <name evidence="5" type="ORF">ACFQRG_07035</name>
</gene>
<sequence>MLKTLDVSVGYPTVLTGRKIVHFLYIHLRLYDITPEQWTVLRYLGGQDGITQKDLSQKSGKDQATVTRILDILDRKGWIERRANADDRRSYLVYFTEEGKALRDKLEPLMQEIYEKVFDGISEEKLEVFLEVLSQVNDNLEYEFEKQMVK</sequence>
<evidence type="ECO:0000259" key="4">
    <source>
        <dbReference type="PROSITE" id="PS50995"/>
    </source>
</evidence>
<dbReference type="Proteomes" id="UP001596505">
    <property type="component" value="Unassembled WGS sequence"/>
</dbReference>
<keyword evidence="2" id="KW-0238">DNA-binding</keyword>
<accession>A0ABW2PZC6</accession>
<name>A0ABW2PZC6_9BACL</name>
<dbReference type="PRINTS" id="PR00598">
    <property type="entry name" value="HTHMARR"/>
</dbReference>
<dbReference type="Pfam" id="PF01047">
    <property type="entry name" value="MarR"/>
    <property type="match status" value="1"/>
</dbReference>
<dbReference type="PROSITE" id="PS50995">
    <property type="entry name" value="HTH_MARR_2"/>
    <property type="match status" value="1"/>
</dbReference>
<evidence type="ECO:0000313" key="5">
    <source>
        <dbReference type="EMBL" id="MFC7392738.1"/>
    </source>
</evidence>
<reference evidence="6" key="1">
    <citation type="journal article" date="2019" name="Int. J. Syst. Evol. Microbiol.">
        <title>The Global Catalogue of Microorganisms (GCM) 10K type strain sequencing project: providing services to taxonomists for standard genome sequencing and annotation.</title>
        <authorList>
            <consortium name="The Broad Institute Genomics Platform"/>
            <consortium name="The Broad Institute Genome Sequencing Center for Infectious Disease"/>
            <person name="Wu L."/>
            <person name="Ma J."/>
        </authorList>
    </citation>
    <scope>NUCLEOTIDE SEQUENCE [LARGE SCALE GENOMIC DNA]</scope>
    <source>
        <strain evidence="6">CGMCC 1.16305</strain>
    </source>
</reference>
<comment type="caution">
    <text evidence="5">The sequence shown here is derived from an EMBL/GenBank/DDBJ whole genome shotgun (WGS) entry which is preliminary data.</text>
</comment>
<dbReference type="EMBL" id="JBHTCO010000005">
    <property type="protein sequence ID" value="MFC7392738.1"/>
    <property type="molecule type" value="Genomic_DNA"/>
</dbReference>
<evidence type="ECO:0000256" key="1">
    <source>
        <dbReference type="ARBA" id="ARBA00023015"/>
    </source>
</evidence>
<dbReference type="InterPro" id="IPR000835">
    <property type="entry name" value="HTH_MarR-typ"/>
</dbReference>
<dbReference type="RefSeq" id="WP_380965151.1">
    <property type="nucleotide sequence ID" value="NZ_JBHTCO010000005.1"/>
</dbReference>
<dbReference type="PANTHER" id="PTHR42756:SF1">
    <property type="entry name" value="TRANSCRIPTIONAL REPRESSOR OF EMRAB OPERON"/>
    <property type="match status" value="1"/>
</dbReference>
<protein>
    <submittedName>
        <fullName evidence="5">MarR family winged helix-turn-helix transcriptional regulator</fullName>
    </submittedName>
</protein>
<dbReference type="SUPFAM" id="SSF46785">
    <property type="entry name" value="Winged helix' DNA-binding domain"/>
    <property type="match status" value="1"/>
</dbReference>
<dbReference type="Gene3D" id="1.10.10.10">
    <property type="entry name" value="Winged helix-like DNA-binding domain superfamily/Winged helix DNA-binding domain"/>
    <property type="match status" value="1"/>
</dbReference>
<dbReference type="SMART" id="SM00347">
    <property type="entry name" value="HTH_MARR"/>
    <property type="match status" value="1"/>
</dbReference>